<name>A0A934J4T4_9BACL</name>
<dbReference type="Proteomes" id="UP000640274">
    <property type="component" value="Unassembled WGS sequence"/>
</dbReference>
<organism evidence="1 2">
    <name type="scientific">Paenibacillus roseus</name>
    <dbReference type="NCBI Taxonomy" id="2798579"/>
    <lineage>
        <taxon>Bacteria</taxon>
        <taxon>Bacillati</taxon>
        <taxon>Bacillota</taxon>
        <taxon>Bacilli</taxon>
        <taxon>Bacillales</taxon>
        <taxon>Paenibacillaceae</taxon>
        <taxon>Paenibacillus</taxon>
    </lineage>
</organism>
<dbReference type="EMBL" id="JAELUP010000006">
    <property type="protein sequence ID" value="MBJ6360352.1"/>
    <property type="molecule type" value="Genomic_DNA"/>
</dbReference>
<proteinExistence type="predicted"/>
<dbReference type="RefSeq" id="WP_199017872.1">
    <property type="nucleotide sequence ID" value="NZ_JAELUP010000006.1"/>
</dbReference>
<protein>
    <submittedName>
        <fullName evidence="1">DUF3891 family protein</fullName>
    </submittedName>
</protein>
<comment type="caution">
    <text evidence="1">The sequence shown here is derived from an EMBL/GenBank/DDBJ whole genome shotgun (WGS) entry which is preliminary data.</text>
</comment>
<evidence type="ECO:0000313" key="2">
    <source>
        <dbReference type="Proteomes" id="UP000640274"/>
    </source>
</evidence>
<dbReference type="AlphaFoldDB" id="A0A934J4T4"/>
<reference evidence="1" key="1">
    <citation type="submission" date="2020-12" db="EMBL/GenBank/DDBJ databases">
        <authorList>
            <person name="Huq M.A."/>
        </authorList>
    </citation>
    <scope>NUCLEOTIDE SEQUENCE</scope>
    <source>
        <strain evidence="1">MAHUQ-46</strain>
    </source>
</reference>
<dbReference type="Pfam" id="PF13030">
    <property type="entry name" value="DUF3891"/>
    <property type="match status" value="1"/>
</dbReference>
<sequence>MIIRDNGQEFIMIAQHEHGLLSGVIARHFQKRFFLAPNRYEEVIVAISEHDRGWIKLDDTPIWNDAESVPFTFVDYPLLPKLAFYQFGIEEVEKLSPYAALLCSLHFASFSDMLPSAPQEFTDFCKEEQNRQQQLKHRLGVVDESLLQAHFRLLQLCDDLSLYVCLNEPGAAKADEHPWFRSGFEKAKGFVSGGADLPVARWIGAKEIAVSPPVFEHRFSASLRAKHVPKPLIKELGIGRAYSETEWTEHEFIFSNG</sequence>
<accession>A0A934J4T4</accession>
<dbReference type="InterPro" id="IPR024992">
    <property type="entry name" value="DUF3891"/>
</dbReference>
<evidence type="ECO:0000313" key="1">
    <source>
        <dbReference type="EMBL" id="MBJ6360352.1"/>
    </source>
</evidence>
<keyword evidence="2" id="KW-1185">Reference proteome</keyword>
<gene>
    <name evidence="1" type="ORF">JFN88_03320</name>
</gene>